<keyword evidence="5" id="KW-0865">Zymogen</keyword>
<dbReference type="InterPro" id="IPR000668">
    <property type="entry name" value="Peptidase_C1A_C"/>
</dbReference>
<dbReference type="InterPro" id="IPR038765">
    <property type="entry name" value="Papain-like_cys_pep_sf"/>
</dbReference>
<protein>
    <recommendedName>
        <fullName evidence="12">Cathepsin L</fullName>
    </recommendedName>
</protein>
<evidence type="ECO:0000256" key="4">
    <source>
        <dbReference type="ARBA" id="ARBA00022807"/>
    </source>
</evidence>
<dbReference type="PROSITE" id="PS00639">
    <property type="entry name" value="THIOL_PROTEASE_HIS"/>
    <property type="match status" value="1"/>
</dbReference>
<dbReference type="InterPro" id="IPR025660">
    <property type="entry name" value="Pept_his_AS"/>
</dbReference>
<dbReference type="EMBL" id="JAPWTK010000293">
    <property type="protein sequence ID" value="KAJ8943303.1"/>
    <property type="molecule type" value="Genomic_DNA"/>
</dbReference>
<dbReference type="CDD" id="cd02248">
    <property type="entry name" value="Peptidase_C1A"/>
    <property type="match status" value="1"/>
</dbReference>
<comment type="caution">
    <text evidence="10">The sequence shown here is derived from an EMBL/GenBank/DDBJ whole genome shotgun (WGS) entry which is preliminary data.</text>
</comment>
<reference evidence="10" key="1">
    <citation type="journal article" date="2023" name="Insect Mol. Biol.">
        <title>Genome sequencing provides insights into the evolution of gene families encoding plant cell wall-degrading enzymes in longhorned beetles.</title>
        <authorList>
            <person name="Shin N.R."/>
            <person name="Okamura Y."/>
            <person name="Kirsch R."/>
            <person name="Pauchet Y."/>
        </authorList>
    </citation>
    <scope>NUCLEOTIDE SEQUENCE</scope>
    <source>
        <strain evidence="10">AMC_N1</strain>
    </source>
</reference>
<evidence type="ECO:0000256" key="7">
    <source>
        <dbReference type="SAM" id="SignalP"/>
    </source>
</evidence>
<dbReference type="InterPro" id="IPR013128">
    <property type="entry name" value="Peptidase_C1A"/>
</dbReference>
<dbReference type="PANTHER" id="PTHR12411">
    <property type="entry name" value="CYSTEINE PROTEASE FAMILY C1-RELATED"/>
    <property type="match status" value="1"/>
</dbReference>
<comment type="similarity">
    <text evidence="1">Belongs to the peptidase C1 family.</text>
</comment>
<evidence type="ECO:0000259" key="9">
    <source>
        <dbReference type="SMART" id="SM00848"/>
    </source>
</evidence>
<dbReference type="PROSITE" id="PS00139">
    <property type="entry name" value="THIOL_PROTEASE_CYS"/>
    <property type="match status" value="1"/>
</dbReference>
<keyword evidence="6" id="KW-1015">Disulfide bond</keyword>
<feature type="signal peptide" evidence="7">
    <location>
        <begin position="1"/>
        <end position="16"/>
    </location>
</feature>
<dbReference type="SMART" id="SM00645">
    <property type="entry name" value="Pept_C1"/>
    <property type="match status" value="1"/>
</dbReference>
<name>A0AAV8XYC9_9CUCU</name>
<keyword evidence="11" id="KW-1185">Reference proteome</keyword>
<evidence type="ECO:0000256" key="3">
    <source>
        <dbReference type="ARBA" id="ARBA00022801"/>
    </source>
</evidence>
<dbReference type="SUPFAM" id="SSF54001">
    <property type="entry name" value="Cysteine proteinases"/>
    <property type="match status" value="1"/>
</dbReference>
<dbReference type="InterPro" id="IPR013201">
    <property type="entry name" value="Prot_inhib_I29"/>
</dbReference>
<keyword evidence="3" id="KW-0378">Hydrolase</keyword>
<keyword evidence="7" id="KW-0732">Signal</keyword>
<gene>
    <name evidence="10" type="ORF">NQ318_004744</name>
</gene>
<dbReference type="Gene3D" id="3.90.70.10">
    <property type="entry name" value="Cysteine proteinases"/>
    <property type="match status" value="1"/>
</dbReference>
<accession>A0AAV8XYC9</accession>
<evidence type="ECO:0000256" key="2">
    <source>
        <dbReference type="ARBA" id="ARBA00022670"/>
    </source>
</evidence>
<evidence type="ECO:0000313" key="10">
    <source>
        <dbReference type="EMBL" id="KAJ8943303.1"/>
    </source>
</evidence>
<feature type="domain" description="Peptidase C1A papain C-terminal" evidence="8">
    <location>
        <begin position="110"/>
        <end position="319"/>
    </location>
</feature>
<dbReference type="GO" id="GO:0008234">
    <property type="term" value="F:cysteine-type peptidase activity"/>
    <property type="evidence" value="ECO:0007669"/>
    <property type="project" value="UniProtKB-KW"/>
</dbReference>
<evidence type="ECO:0000256" key="1">
    <source>
        <dbReference type="ARBA" id="ARBA00008455"/>
    </source>
</evidence>
<dbReference type="Pfam" id="PF08246">
    <property type="entry name" value="Inhibitor_I29"/>
    <property type="match status" value="1"/>
</dbReference>
<feature type="chain" id="PRO_5043429191" description="Cathepsin L" evidence="7">
    <location>
        <begin position="17"/>
        <end position="320"/>
    </location>
</feature>
<evidence type="ECO:0000256" key="6">
    <source>
        <dbReference type="ARBA" id="ARBA00023157"/>
    </source>
</evidence>
<proteinExistence type="inferred from homology"/>
<keyword evidence="4" id="KW-0788">Thiol protease</keyword>
<evidence type="ECO:0000313" key="11">
    <source>
        <dbReference type="Proteomes" id="UP001162162"/>
    </source>
</evidence>
<dbReference type="FunFam" id="3.90.70.10:FF:000006">
    <property type="entry name" value="Cathepsin S"/>
    <property type="match status" value="1"/>
</dbReference>
<organism evidence="10 11">
    <name type="scientific">Aromia moschata</name>
    <dbReference type="NCBI Taxonomy" id="1265417"/>
    <lineage>
        <taxon>Eukaryota</taxon>
        <taxon>Metazoa</taxon>
        <taxon>Ecdysozoa</taxon>
        <taxon>Arthropoda</taxon>
        <taxon>Hexapoda</taxon>
        <taxon>Insecta</taxon>
        <taxon>Pterygota</taxon>
        <taxon>Neoptera</taxon>
        <taxon>Endopterygota</taxon>
        <taxon>Coleoptera</taxon>
        <taxon>Polyphaga</taxon>
        <taxon>Cucujiformia</taxon>
        <taxon>Chrysomeloidea</taxon>
        <taxon>Cerambycidae</taxon>
        <taxon>Cerambycinae</taxon>
        <taxon>Callichromatini</taxon>
        <taxon>Aromia</taxon>
    </lineage>
</organism>
<dbReference type="Proteomes" id="UP001162162">
    <property type="component" value="Unassembled WGS sequence"/>
</dbReference>
<dbReference type="AlphaFoldDB" id="A0AAV8XYC9"/>
<dbReference type="SMART" id="SM00848">
    <property type="entry name" value="Inhibitor_I29"/>
    <property type="match status" value="1"/>
</dbReference>
<evidence type="ECO:0008006" key="12">
    <source>
        <dbReference type="Google" id="ProtNLM"/>
    </source>
</evidence>
<evidence type="ECO:0000259" key="8">
    <source>
        <dbReference type="SMART" id="SM00645"/>
    </source>
</evidence>
<feature type="domain" description="Cathepsin propeptide inhibitor" evidence="9">
    <location>
        <begin position="23"/>
        <end position="83"/>
    </location>
</feature>
<dbReference type="PRINTS" id="PR00705">
    <property type="entry name" value="PAPAIN"/>
</dbReference>
<dbReference type="GO" id="GO:0006508">
    <property type="term" value="P:proteolysis"/>
    <property type="evidence" value="ECO:0007669"/>
    <property type="project" value="UniProtKB-KW"/>
</dbReference>
<sequence length="320" mass="35432">MKFLVILAAVVLAASAFSDREQWQEFKLKHGKSYRSLVEETRRFIIFKENLRTIEEHNAKYERGETSYTMGVNKFSDMTKAEFKAKLSTRKTERPKADLVMTAAMVNATVADSIDWRDQGAVTEVKDQMNCGSCYAFAATGAMESAYYLKNKKTVSLSEQEIVDCSSDNGGCDGGWAQAAFVYASENGISTEESYPYLGEVQTCQTRTPFITVSSFVQIDADEDSLKAVVGTVGPVAVAIYVDDMMSYAGGIFDEASCINDYYQLDHEVLLVGYGTEDGKDYWLFKNSWGTEWGDSGYAKIARNANNMCGIAADSSYPVL</sequence>
<keyword evidence="2" id="KW-0645">Protease</keyword>
<dbReference type="InterPro" id="IPR039417">
    <property type="entry name" value="Peptidase_C1A_papain-like"/>
</dbReference>
<dbReference type="InterPro" id="IPR000169">
    <property type="entry name" value="Pept_cys_AS"/>
</dbReference>
<dbReference type="Pfam" id="PF00112">
    <property type="entry name" value="Peptidase_C1"/>
    <property type="match status" value="1"/>
</dbReference>
<evidence type="ECO:0000256" key="5">
    <source>
        <dbReference type="ARBA" id="ARBA00023145"/>
    </source>
</evidence>